<dbReference type="EMBL" id="CP031093">
    <property type="protein sequence ID" value="QCF26193.1"/>
    <property type="molecule type" value="Genomic_DNA"/>
</dbReference>
<evidence type="ECO:0000313" key="3">
    <source>
        <dbReference type="Proteomes" id="UP000298049"/>
    </source>
</evidence>
<proteinExistence type="predicted"/>
<evidence type="ECO:0000313" key="2">
    <source>
        <dbReference type="EMBL" id="QCF26193.1"/>
    </source>
</evidence>
<organism evidence="2 3">
    <name type="scientific">Hydrocarboniclastica marina</name>
    <dbReference type="NCBI Taxonomy" id="2259620"/>
    <lineage>
        <taxon>Bacteria</taxon>
        <taxon>Pseudomonadati</taxon>
        <taxon>Pseudomonadota</taxon>
        <taxon>Gammaproteobacteria</taxon>
        <taxon>Alteromonadales</taxon>
        <taxon>Alteromonadaceae</taxon>
        <taxon>Hydrocarboniclastica</taxon>
    </lineage>
</organism>
<dbReference type="AlphaFoldDB" id="A0A4P7XHP8"/>
<dbReference type="KEGG" id="hmi:soil367_09770"/>
<dbReference type="Proteomes" id="UP000298049">
    <property type="component" value="Chromosome"/>
</dbReference>
<name>A0A4P7XHP8_9ALTE</name>
<dbReference type="InterPro" id="IPR009875">
    <property type="entry name" value="PilZ_domain"/>
</dbReference>
<dbReference type="Gene3D" id="2.40.10.220">
    <property type="entry name" value="predicted glycosyltransferase like domains"/>
    <property type="match status" value="1"/>
</dbReference>
<dbReference type="Pfam" id="PF07238">
    <property type="entry name" value="PilZ"/>
    <property type="match status" value="1"/>
</dbReference>
<evidence type="ECO:0000259" key="1">
    <source>
        <dbReference type="Pfam" id="PF07238"/>
    </source>
</evidence>
<protein>
    <submittedName>
        <fullName evidence="2">PilZ domain-containing protein</fullName>
    </submittedName>
</protein>
<feature type="domain" description="PilZ" evidence="1">
    <location>
        <begin position="16"/>
        <end position="115"/>
    </location>
</feature>
<reference evidence="2 3" key="1">
    <citation type="submission" date="2018-07" db="EMBL/GenBank/DDBJ databases">
        <title>Marsedoiliclastica nanhaica gen. nov. sp. nov., a novel marine hydrocarbonoclastic bacterium isolated from an in-situ enriched hydrocarbon-degrading consortium in deep-sea sediment.</title>
        <authorList>
            <person name="Dong C."/>
            <person name="Ma T."/>
            <person name="Liu R."/>
            <person name="Shao Z."/>
        </authorList>
    </citation>
    <scope>NUCLEOTIDE SEQUENCE [LARGE SCALE GENOMIC DNA]</scope>
    <source>
        <strain evidence="3">soil36-7</strain>
    </source>
</reference>
<keyword evidence="3" id="KW-1185">Reference proteome</keyword>
<gene>
    <name evidence="2" type="ORF">soil367_09770</name>
</gene>
<sequence length="129" mass="14305">MNNNNELTDQDGAAQEQRQEFRLTGRIWIDVEVEAADRGNESRVLRCGSSDLSANGLRLQSPELLFEGAILPLVIHLGDEALQLMGEVKWCIPEHPSPNAGCIAGFEIHESDQTSILEWKEAIASLLEH</sequence>
<dbReference type="GO" id="GO:0035438">
    <property type="term" value="F:cyclic-di-GMP binding"/>
    <property type="evidence" value="ECO:0007669"/>
    <property type="project" value="InterPro"/>
</dbReference>
<dbReference type="OrthoDB" id="6182366at2"/>
<dbReference type="RefSeq" id="WP_136548914.1">
    <property type="nucleotide sequence ID" value="NZ_CP031093.1"/>
</dbReference>
<accession>A0A4P7XHP8</accession>